<evidence type="ECO:0000256" key="1">
    <source>
        <dbReference type="ARBA" id="ARBA00004170"/>
    </source>
</evidence>
<gene>
    <name evidence="23" type="ORF">AXE65_09675</name>
</gene>
<dbReference type="InterPro" id="IPR027417">
    <property type="entry name" value="P-loop_NTPase"/>
</dbReference>
<dbReference type="CDD" id="cd03257">
    <property type="entry name" value="ABC_NikE_OppD_transporters"/>
    <property type="match status" value="2"/>
</dbReference>
<evidence type="ECO:0000256" key="8">
    <source>
        <dbReference type="ARBA" id="ARBA00022741"/>
    </source>
</evidence>
<evidence type="ECO:0000256" key="5">
    <source>
        <dbReference type="ARBA" id="ARBA00022475"/>
    </source>
</evidence>
<keyword evidence="5" id="KW-1003">Cell membrane</keyword>
<dbReference type="EC" id="7.4.2.10" evidence="16"/>
<keyword evidence="4" id="KW-0813">Transport</keyword>
<evidence type="ECO:0000256" key="7">
    <source>
        <dbReference type="ARBA" id="ARBA00022737"/>
    </source>
</evidence>
<evidence type="ECO:0000256" key="11">
    <source>
        <dbReference type="ARBA" id="ARBA00022967"/>
    </source>
</evidence>
<keyword evidence="11" id="KW-1278">Translocase</keyword>
<dbReference type="GO" id="GO:0015833">
    <property type="term" value="P:peptide transport"/>
    <property type="evidence" value="ECO:0007669"/>
    <property type="project" value="InterPro"/>
</dbReference>
<evidence type="ECO:0000256" key="4">
    <source>
        <dbReference type="ARBA" id="ARBA00022448"/>
    </source>
</evidence>
<evidence type="ECO:0000256" key="9">
    <source>
        <dbReference type="ARBA" id="ARBA00022801"/>
    </source>
</evidence>
<feature type="non-terminal residue" evidence="23">
    <location>
        <position position="552"/>
    </location>
</feature>
<dbReference type="EMBL" id="LSZO01000026">
    <property type="protein sequence ID" value="KXU39224.1"/>
    <property type="molecule type" value="Genomic_DNA"/>
</dbReference>
<dbReference type="Pfam" id="PF08352">
    <property type="entry name" value="oligo_HPY"/>
    <property type="match status" value="2"/>
</dbReference>
<keyword evidence="10 23" id="KW-0067">ATP-binding</keyword>
<keyword evidence="7" id="KW-0677">Repeat</keyword>
<comment type="subcellular location">
    <subcellularLocation>
        <location evidence="2">Cell inner membrane</location>
    </subcellularLocation>
    <subcellularLocation>
        <location evidence="1">Membrane</location>
        <topology evidence="1">Peripheral membrane protein</topology>
    </subcellularLocation>
</comment>
<dbReference type="InterPro" id="IPR003593">
    <property type="entry name" value="AAA+_ATPase"/>
</dbReference>
<comment type="similarity">
    <text evidence="14">Belongs to the ABC transporter superfamily. Glutathione importer (TC 3.A.1.5.11) family.</text>
</comment>
<organism evidence="23 24">
    <name type="scientific">Ventosimonas gracilis</name>
    <dbReference type="NCBI Taxonomy" id="1680762"/>
    <lineage>
        <taxon>Bacteria</taxon>
        <taxon>Pseudomonadati</taxon>
        <taxon>Pseudomonadota</taxon>
        <taxon>Gammaproteobacteria</taxon>
        <taxon>Pseudomonadales</taxon>
        <taxon>Ventosimonadaceae</taxon>
        <taxon>Ventosimonas</taxon>
    </lineage>
</organism>
<dbReference type="NCBIfam" id="NF008453">
    <property type="entry name" value="PRK11308.1"/>
    <property type="match status" value="2"/>
</dbReference>
<protein>
    <recommendedName>
        <fullName evidence="17">Glutathione import ATP-binding protein GsiA</fullName>
        <ecNumber evidence="16">7.4.2.10</ecNumber>
        <ecNumber evidence="15">7.4.2.9</ecNumber>
    </recommendedName>
</protein>
<dbReference type="Gene3D" id="3.40.50.300">
    <property type="entry name" value="P-loop containing nucleotide triphosphate hydrolases"/>
    <property type="match status" value="2"/>
</dbReference>
<dbReference type="Pfam" id="PF00005">
    <property type="entry name" value="ABC_tran"/>
    <property type="match status" value="2"/>
</dbReference>
<dbReference type="PROSITE" id="PS50893">
    <property type="entry name" value="ABC_TRANSPORTER_2"/>
    <property type="match status" value="2"/>
</dbReference>
<evidence type="ECO:0000256" key="14">
    <source>
        <dbReference type="ARBA" id="ARBA00038416"/>
    </source>
</evidence>
<evidence type="ECO:0000256" key="6">
    <source>
        <dbReference type="ARBA" id="ARBA00022519"/>
    </source>
</evidence>
<comment type="caution">
    <text evidence="23">The sequence shown here is derived from an EMBL/GenBank/DDBJ whole genome shotgun (WGS) entry which is preliminary data.</text>
</comment>
<evidence type="ECO:0000256" key="2">
    <source>
        <dbReference type="ARBA" id="ARBA00004533"/>
    </source>
</evidence>
<dbReference type="SMART" id="SM00382">
    <property type="entry name" value="AAA"/>
    <property type="match status" value="2"/>
</dbReference>
<dbReference type="FunFam" id="3.40.50.300:FF:000016">
    <property type="entry name" value="Oligopeptide ABC transporter ATP-binding component"/>
    <property type="match status" value="2"/>
</dbReference>
<dbReference type="GO" id="GO:0055085">
    <property type="term" value="P:transmembrane transport"/>
    <property type="evidence" value="ECO:0007669"/>
    <property type="project" value="UniProtKB-ARBA"/>
</dbReference>
<reference evidence="23 24" key="1">
    <citation type="submission" date="2016-02" db="EMBL/GenBank/DDBJ databases">
        <authorList>
            <person name="Wen L."/>
            <person name="He K."/>
            <person name="Yang H."/>
        </authorList>
    </citation>
    <scope>NUCLEOTIDE SEQUENCE [LARGE SCALE GENOMIC DNA]</scope>
    <source>
        <strain evidence="23 24">CV58</strain>
    </source>
</reference>
<comment type="catalytic activity">
    <reaction evidence="19">
        <text>glutathione(out) + ATP + H2O = glutathione(in) + ADP + phosphate + H(+)</text>
        <dbReference type="Rhea" id="RHEA:29791"/>
        <dbReference type="ChEBI" id="CHEBI:15377"/>
        <dbReference type="ChEBI" id="CHEBI:15378"/>
        <dbReference type="ChEBI" id="CHEBI:30616"/>
        <dbReference type="ChEBI" id="CHEBI:43474"/>
        <dbReference type="ChEBI" id="CHEBI:57925"/>
        <dbReference type="ChEBI" id="CHEBI:456216"/>
        <dbReference type="EC" id="7.4.2.10"/>
    </reaction>
</comment>
<evidence type="ECO:0000256" key="12">
    <source>
        <dbReference type="ARBA" id="ARBA00023136"/>
    </source>
</evidence>
<comment type="function">
    <text evidence="13">Part of the ABC transporter complex GsiABCD involved in glutathione import. Responsible for energy coupling to the transport system.</text>
</comment>
<keyword evidence="8" id="KW-0547">Nucleotide-binding</keyword>
<dbReference type="InterPro" id="IPR003439">
    <property type="entry name" value="ABC_transporter-like_ATP-bd"/>
</dbReference>
<dbReference type="GO" id="GO:0005886">
    <property type="term" value="C:plasma membrane"/>
    <property type="evidence" value="ECO:0007669"/>
    <property type="project" value="UniProtKB-SubCell"/>
</dbReference>
<comment type="subunit">
    <text evidence="21">The complex is composed of two ATP-binding proteins (DppD and DppF), two transmembrane proteins (DppB and DppC) and a solute-binding protein (DppA1-A5). Five orthologous SBPs (DppA1-A5) are present in P.aeruginosa, which increases the substrate specificity of the DppBCDF transporter.</text>
</comment>
<evidence type="ECO:0000256" key="17">
    <source>
        <dbReference type="ARBA" id="ARBA00041187"/>
    </source>
</evidence>
<dbReference type="PANTHER" id="PTHR43776">
    <property type="entry name" value="TRANSPORT ATP-BINDING PROTEIN"/>
    <property type="match status" value="1"/>
</dbReference>
<evidence type="ECO:0000256" key="21">
    <source>
        <dbReference type="ARBA" id="ARBA00065473"/>
    </source>
</evidence>
<dbReference type="RefSeq" id="WP_068387081.1">
    <property type="nucleotide sequence ID" value="NZ_LSZO01000026.1"/>
</dbReference>
<dbReference type="InterPro" id="IPR013563">
    <property type="entry name" value="Oligopep_ABC_C"/>
</dbReference>
<keyword evidence="24" id="KW-1185">Reference proteome</keyword>
<accession>A0A139SXJ1</accession>
<dbReference type="SUPFAM" id="SSF52540">
    <property type="entry name" value="P-loop containing nucleoside triphosphate hydrolases"/>
    <property type="match status" value="2"/>
</dbReference>
<evidence type="ECO:0000256" key="19">
    <source>
        <dbReference type="ARBA" id="ARBA00047640"/>
    </source>
</evidence>
<evidence type="ECO:0000256" key="3">
    <source>
        <dbReference type="ARBA" id="ARBA00011469"/>
    </source>
</evidence>
<evidence type="ECO:0000256" key="18">
    <source>
        <dbReference type="ARBA" id="ARBA00047356"/>
    </source>
</evidence>
<evidence type="ECO:0000259" key="22">
    <source>
        <dbReference type="PROSITE" id="PS50893"/>
    </source>
</evidence>
<comment type="catalytic activity">
    <reaction evidence="18">
        <text>a dipeptide(out) + ATP + H2O = a dipeptide(in) + ADP + phosphate + H(+)</text>
        <dbReference type="Rhea" id="RHEA:23120"/>
        <dbReference type="ChEBI" id="CHEBI:15377"/>
        <dbReference type="ChEBI" id="CHEBI:15378"/>
        <dbReference type="ChEBI" id="CHEBI:30616"/>
        <dbReference type="ChEBI" id="CHEBI:43474"/>
        <dbReference type="ChEBI" id="CHEBI:90799"/>
        <dbReference type="ChEBI" id="CHEBI:456216"/>
        <dbReference type="EC" id="7.4.2.9"/>
    </reaction>
</comment>
<dbReference type="Proteomes" id="UP000072660">
    <property type="component" value="Unassembled WGS sequence"/>
</dbReference>
<proteinExistence type="inferred from homology"/>
<feature type="domain" description="ABC transporter" evidence="22">
    <location>
        <begin position="313"/>
        <end position="551"/>
    </location>
</feature>
<name>A0A139SXJ1_9GAMM</name>
<evidence type="ECO:0000256" key="15">
    <source>
        <dbReference type="ARBA" id="ARBA00038852"/>
    </source>
</evidence>
<evidence type="ECO:0000256" key="13">
    <source>
        <dbReference type="ARBA" id="ARBA00037530"/>
    </source>
</evidence>
<comment type="subunit">
    <text evidence="3">The complex is composed of two ATP-binding proteins (GsiA), two transmembrane proteins (GsiC and GsiD) and a solute-binding protein (GsiB).</text>
</comment>
<dbReference type="GO" id="GO:0005524">
    <property type="term" value="F:ATP binding"/>
    <property type="evidence" value="ECO:0007669"/>
    <property type="project" value="UniProtKB-KW"/>
</dbReference>
<evidence type="ECO:0000256" key="20">
    <source>
        <dbReference type="ARBA" id="ARBA00058018"/>
    </source>
</evidence>
<dbReference type="NCBIfam" id="NF007739">
    <property type="entry name" value="PRK10419.1"/>
    <property type="match status" value="2"/>
</dbReference>
<evidence type="ECO:0000256" key="16">
    <source>
        <dbReference type="ARBA" id="ARBA00039050"/>
    </source>
</evidence>
<dbReference type="AlphaFoldDB" id="A0A139SXJ1"/>
<keyword evidence="6" id="KW-0997">Cell inner membrane</keyword>
<dbReference type="PANTHER" id="PTHR43776:SF15">
    <property type="entry name" value="GLUTATHIONE IMPORT ATP-BINDING PROTEIN GSIA"/>
    <property type="match status" value="1"/>
</dbReference>
<evidence type="ECO:0000256" key="10">
    <source>
        <dbReference type="ARBA" id="ARBA00022840"/>
    </source>
</evidence>
<dbReference type="PROSITE" id="PS00211">
    <property type="entry name" value="ABC_TRANSPORTER_1"/>
    <property type="match status" value="2"/>
</dbReference>
<dbReference type="InterPro" id="IPR017871">
    <property type="entry name" value="ABC_transporter-like_CS"/>
</dbReference>
<sequence length="552" mass="60269">MNEILQIRGLNVAFLGAGGRFVPVVEDLSLSIEAGKTLALVGESGSGKSVTALSIMRLLDGATSKLSGEIRLDGHNLLAMDEAGLNRRIRGQCAAMIFQEPMTSLHPLYPVGEQIVEALRAHRALSCREARQEAVRLLERVRIPSAAQRMDDFPHAFSGGMRQRVMIAMALALRPKLLIADEPTTALDVTVQSEILDLLKDLQDEFGMAMLFITHDMALVAEMADEVLVLWRGKTVEYGASSALFHAPKAIYTRALLESVPVLGSMRGEAAPKRFAEIDLATGETHSPQPLTRRPEPSKTLLEVNGLCVRFELRGGLLSRPKARVHAVENLSFTLCAGETLSLVGESGCGKSTSGKAITRLLAASGSVRVAGEQWLALNGRELRKRRCQIQMIPQDPLASLNPRMRVGQALMEPFLAHALGNRSAAQQRAIELMEQVGLSPAMLERYPHEFSGGQRQRLCIARALMLSPQILIADEAVSALDVSVKAQVVNLLLDLQEDLGIALLFISHDMALVERISHRIAVMYLGEIVEIGPRAAVLENPQHPYTQRLIQ</sequence>
<dbReference type="InterPro" id="IPR050319">
    <property type="entry name" value="ABC_transp_ATP-bind"/>
</dbReference>
<evidence type="ECO:0000313" key="24">
    <source>
        <dbReference type="Proteomes" id="UP000072660"/>
    </source>
</evidence>
<keyword evidence="12" id="KW-0472">Membrane</keyword>
<dbReference type="GO" id="GO:0016887">
    <property type="term" value="F:ATP hydrolysis activity"/>
    <property type="evidence" value="ECO:0007669"/>
    <property type="project" value="InterPro"/>
</dbReference>
<feature type="domain" description="ABC transporter" evidence="22">
    <location>
        <begin position="7"/>
        <end position="257"/>
    </location>
</feature>
<keyword evidence="9" id="KW-0378">Hydrolase</keyword>
<comment type="function">
    <text evidence="20">Part of the ABC transporter DppABCDF involved in the uptake of various di/tripeptides. Is also involved in the uptake of phaseolotoxin, a toxic tripeptide inhibiting the enzyme ornithine carbamoyltransferase. Responsible for energy coupling to the transport system.</text>
</comment>
<evidence type="ECO:0000313" key="23">
    <source>
        <dbReference type="EMBL" id="KXU39224.1"/>
    </source>
</evidence>
<dbReference type="EC" id="7.4.2.9" evidence="15"/>
<dbReference type="OrthoDB" id="9784450at2"/>